<keyword evidence="2" id="KW-1133">Transmembrane helix</keyword>
<keyword evidence="4" id="KW-1185">Reference proteome</keyword>
<accession>A0ABM9R4Q3</accession>
<sequence>MLDRLKHTPARLWAWLKRLPRRIGAWTMSVRGRIVWTRLLAALLLLPLTPSLTVVWKVMFEGGTVADQTVVIYAIILILLIRGMRRGLKRHPRDKQGKGQADAYPHA</sequence>
<name>A0ABM9R4Q3_BIFLI</name>
<evidence type="ECO:0000256" key="1">
    <source>
        <dbReference type="SAM" id="MobiDB-lite"/>
    </source>
</evidence>
<keyword evidence="2" id="KW-0812">Transmembrane</keyword>
<dbReference type="RefSeq" id="WP_012577579.1">
    <property type="nucleotide sequence ID" value="NZ_CCWQ01000021.1"/>
</dbReference>
<organism evidence="3 4">
    <name type="scientific">Bifidobacterium longum subsp. infantis</name>
    <dbReference type="NCBI Taxonomy" id="1682"/>
    <lineage>
        <taxon>Bacteria</taxon>
        <taxon>Bacillati</taxon>
        <taxon>Actinomycetota</taxon>
        <taxon>Actinomycetes</taxon>
        <taxon>Bifidobacteriales</taxon>
        <taxon>Bifidobacteriaceae</taxon>
        <taxon>Bifidobacterium</taxon>
    </lineage>
</organism>
<reference evidence="3 4" key="1">
    <citation type="submission" date="2014-09" db="EMBL/GenBank/DDBJ databases">
        <authorList>
            <person name="Bertelli C."/>
        </authorList>
    </citation>
    <scope>NUCLEOTIDE SEQUENCE [LARGE SCALE GENOMIC DNA]</scope>
    <source>
        <strain evidence="3 4">BIC1401111250</strain>
    </source>
</reference>
<gene>
    <name evidence="3" type="ORF">BLIC_c01328</name>
</gene>
<comment type="caution">
    <text evidence="3">The sequence shown here is derived from an EMBL/GenBank/DDBJ whole genome shotgun (WGS) entry which is preliminary data.</text>
</comment>
<feature type="transmembrane region" description="Helical" evidence="2">
    <location>
        <begin position="63"/>
        <end position="81"/>
    </location>
</feature>
<proteinExistence type="predicted"/>
<evidence type="ECO:0000313" key="3">
    <source>
        <dbReference type="EMBL" id="CEF01578.1"/>
    </source>
</evidence>
<protein>
    <submittedName>
        <fullName evidence="3">Uncharacterized protein</fullName>
    </submittedName>
</protein>
<feature type="region of interest" description="Disordered" evidence="1">
    <location>
        <begin position="88"/>
        <end position="107"/>
    </location>
</feature>
<keyword evidence="2" id="KW-0472">Membrane</keyword>
<dbReference type="Proteomes" id="UP000043107">
    <property type="component" value="Unassembled WGS sequence"/>
</dbReference>
<evidence type="ECO:0000256" key="2">
    <source>
        <dbReference type="SAM" id="Phobius"/>
    </source>
</evidence>
<evidence type="ECO:0000313" key="4">
    <source>
        <dbReference type="Proteomes" id="UP000043107"/>
    </source>
</evidence>
<dbReference type="EMBL" id="CCWP01000026">
    <property type="protein sequence ID" value="CEF01578.1"/>
    <property type="molecule type" value="Genomic_DNA"/>
</dbReference>